<evidence type="ECO:0000256" key="1">
    <source>
        <dbReference type="SAM" id="Phobius"/>
    </source>
</evidence>
<proteinExistence type="predicted"/>
<evidence type="ECO:0000313" key="2">
    <source>
        <dbReference type="EMBL" id="MBX55857.1"/>
    </source>
</evidence>
<reference evidence="2" key="1">
    <citation type="submission" date="2018-02" db="EMBL/GenBank/DDBJ databases">
        <title>Rhizophora mucronata_Transcriptome.</title>
        <authorList>
            <person name="Meera S.P."/>
            <person name="Sreeshan A."/>
            <person name="Augustine A."/>
        </authorList>
    </citation>
    <scope>NUCLEOTIDE SEQUENCE</scope>
    <source>
        <tissue evidence="2">Leaf</tissue>
    </source>
</reference>
<sequence length="28" mass="3410">MPSSCWVFLIHFSLSCFYFIQSTYIFIE</sequence>
<dbReference type="EMBL" id="GGEC01075373">
    <property type="protein sequence ID" value="MBX55857.1"/>
    <property type="molecule type" value="Transcribed_RNA"/>
</dbReference>
<dbReference type="AlphaFoldDB" id="A0A2P2PM50"/>
<accession>A0A2P2PM50</accession>
<name>A0A2P2PM50_RHIMU</name>
<keyword evidence="1" id="KW-0472">Membrane</keyword>
<protein>
    <submittedName>
        <fullName evidence="2">Uncharacterized protein</fullName>
    </submittedName>
</protein>
<organism evidence="2">
    <name type="scientific">Rhizophora mucronata</name>
    <name type="common">Asiatic mangrove</name>
    <dbReference type="NCBI Taxonomy" id="61149"/>
    <lineage>
        <taxon>Eukaryota</taxon>
        <taxon>Viridiplantae</taxon>
        <taxon>Streptophyta</taxon>
        <taxon>Embryophyta</taxon>
        <taxon>Tracheophyta</taxon>
        <taxon>Spermatophyta</taxon>
        <taxon>Magnoliopsida</taxon>
        <taxon>eudicotyledons</taxon>
        <taxon>Gunneridae</taxon>
        <taxon>Pentapetalae</taxon>
        <taxon>rosids</taxon>
        <taxon>fabids</taxon>
        <taxon>Malpighiales</taxon>
        <taxon>Rhizophoraceae</taxon>
        <taxon>Rhizophora</taxon>
    </lineage>
</organism>
<keyword evidence="1" id="KW-1133">Transmembrane helix</keyword>
<keyword evidence="1" id="KW-0812">Transmembrane</keyword>
<feature type="transmembrane region" description="Helical" evidence="1">
    <location>
        <begin position="6"/>
        <end position="27"/>
    </location>
</feature>